<evidence type="ECO:0000259" key="7">
    <source>
        <dbReference type="Pfam" id="PF00149"/>
    </source>
</evidence>
<dbReference type="EMBL" id="JABELV010000150">
    <property type="protein sequence ID" value="KAG7529422.1"/>
    <property type="molecule type" value="Genomic_DNA"/>
</dbReference>
<evidence type="ECO:0000313" key="9">
    <source>
        <dbReference type="Proteomes" id="UP000812966"/>
    </source>
</evidence>
<evidence type="ECO:0000256" key="2">
    <source>
        <dbReference type="ARBA" id="ARBA00022692"/>
    </source>
</evidence>
<dbReference type="Proteomes" id="UP000812966">
    <property type="component" value="Unassembled WGS sequence"/>
</dbReference>
<dbReference type="Pfam" id="PF00149">
    <property type="entry name" value="Metallophos"/>
    <property type="match status" value="1"/>
</dbReference>
<feature type="compositionally biased region" description="Polar residues" evidence="5">
    <location>
        <begin position="670"/>
        <end position="681"/>
    </location>
</feature>
<feature type="transmembrane region" description="Helical" evidence="6">
    <location>
        <begin position="784"/>
        <end position="804"/>
    </location>
</feature>
<keyword evidence="3 6" id="KW-1133">Transmembrane helix</keyword>
<feature type="region of interest" description="Disordered" evidence="5">
    <location>
        <begin position="592"/>
        <end position="723"/>
    </location>
</feature>
<feature type="domain" description="Calcineurin-like phosphoesterase" evidence="7">
    <location>
        <begin position="250"/>
        <end position="452"/>
    </location>
</feature>
<dbReference type="PANTHER" id="PTHR13315:SF4">
    <property type="entry name" value="METALLOPHOSPHOESTERASE, ISOFORM E"/>
    <property type="match status" value="1"/>
</dbReference>
<dbReference type="GO" id="GO:0006506">
    <property type="term" value="P:GPI anchor biosynthetic process"/>
    <property type="evidence" value="ECO:0007669"/>
    <property type="project" value="InterPro"/>
</dbReference>
<keyword evidence="9" id="KW-1185">Reference proteome</keyword>
<evidence type="ECO:0000256" key="3">
    <source>
        <dbReference type="ARBA" id="ARBA00022989"/>
    </source>
</evidence>
<evidence type="ECO:0000256" key="1">
    <source>
        <dbReference type="ARBA" id="ARBA00004141"/>
    </source>
</evidence>
<feature type="transmembrane region" description="Helical" evidence="6">
    <location>
        <begin position="520"/>
        <end position="536"/>
    </location>
</feature>
<comment type="subcellular location">
    <subcellularLocation>
        <location evidence="1">Membrane</location>
        <topology evidence="1">Multi-pass membrane protein</topology>
    </subcellularLocation>
</comment>
<gene>
    <name evidence="8" type="ORF">FFLO_05650</name>
</gene>
<dbReference type="PANTHER" id="PTHR13315">
    <property type="entry name" value="METALLO PHOSPHOESTERASE RELATED"/>
    <property type="match status" value="1"/>
</dbReference>
<feature type="compositionally biased region" description="Basic and acidic residues" evidence="5">
    <location>
        <begin position="117"/>
        <end position="134"/>
    </location>
</feature>
<keyword evidence="4 6" id="KW-0472">Membrane</keyword>
<feature type="region of interest" description="Disordered" evidence="5">
    <location>
        <begin position="105"/>
        <end position="137"/>
    </location>
</feature>
<organism evidence="8 9">
    <name type="scientific">Filobasidium floriforme</name>
    <dbReference type="NCBI Taxonomy" id="5210"/>
    <lineage>
        <taxon>Eukaryota</taxon>
        <taxon>Fungi</taxon>
        <taxon>Dikarya</taxon>
        <taxon>Basidiomycota</taxon>
        <taxon>Agaricomycotina</taxon>
        <taxon>Tremellomycetes</taxon>
        <taxon>Filobasidiales</taxon>
        <taxon>Filobasidiaceae</taxon>
        <taxon>Filobasidium</taxon>
    </lineage>
</organism>
<evidence type="ECO:0000256" key="5">
    <source>
        <dbReference type="SAM" id="MobiDB-lite"/>
    </source>
</evidence>
<dbReference type="InterPro" id="IPR029052">
    <property type="entry name" value="Metallo-depent_PP-like"/>
</dbReference>
<dbReference type="SUPFAM" id="SSF56300">
    <property type="entry name" value="Metallo-dependent phosphatases"/>
    <property type="match status" value="1"/>
</dbReference>
<feature type="compositionally biased region" description="Basic and acidic residues" evidence="5">
    <location>
        <begin position="21"/>
        <end position="31"/>
    </location>
</feature>
<keyword evidence="2 6" id="KW-0812">Transmembrane</keyword>
<protein>
    <recommendedName>
        <fullName evidence="7">Calcineurin-like phosphoesterase domain-containing protein</fullName>
    </recommendedName>
</protein>
<sequence length="805" mass="89139">MPTKHLGQDFSANSNQHHHHVYDNHDPEKRSIPQHNYNHNQNYNPNYNSNTYPYAHSNSNTYSSPPSGSSSRRSSAGNVLTDYTSGTSAGGLGFSSLGPNASNHFGGIEAGNGHGYGYEKERDGDKNRDRERGVTGRGRSRWKSKVFVLLGMRFGWIVLVIWYEVGVFFHSVSDCKFPDSSLHIATSTSLDSSSSSSRSNFNPTPPESTHILILADPQIPHPLLSYPTRHPILQTVSTWIIDLYMRKSWNVALRLGKVDGVIMVGDMMDWGRGVFGEDEYEAYLARFRGIFRVGEGVGMWYVAGNHDVGLGPNRLFSPHSKQRFADHFSKPNELVSIANHTFIMLDAPSLVEEDYRRYAAEVQLGEWEGVPGGVIEFVKSLGEAKPQDPRILITHIPLARPESASCGPLRERGRILKGAGIGYQNLLGSETTRFLLNNVKPSVIYSGDDHDYCDYRHPNGVREVTLKAFSMAMGIRRPGFQLLSLIPPPTDPNLLNLPHRTHADMPCFLPDQIKIYTARYLPLGILTLLVLCWINFRNAVHRHGGWKAGFAQAGGKVARTLSPNLSRSPSATNLQAERTAKRGELVVPLTLPSRRSSSNLHMSPANIEKTISTGSRSRPPSLAPIRRITKSAPVSPLGSPRSEALIMEEDDTSGGNSPNSEALYFGQTPRPRQTSYANTLAPTEDGRPLVSEPQSYFQSMPDESPSHAGTPMGSMRRPQANRRVSRMSDWQAAAKAKDKTVMALVFDSAPVSRWKRWIGRDQLIILGRALGGRHGVLARSAKDALSVAWPTLLVFLVLNVAFFYQ</sequence>
<proteinExistence type="predicted"/>
<evidence type="ECO:0000256" key="4">
    <source>
        <dbReference type="ARBA" id="ARBA00023136"/>
    </source>
</evidence>
<dbReference type="GO" id="GO:0005783">
    <property type="term" value="C:endoplasmic reticulum"/>
    <property type="evidence" value="ECO:0007669"/>
    <property type="project" value="TreeGrafter"/>
</dbReference>
<accession>A0A8K0JGW9</accession>
<dbReference type="GO" id="GO:0016787">
    <property type="term" value="F:hydrolase activity"/>
    <property type="evidence" value="ECO:0007669"/>
    <property type="project" value="InterPro"/>
</dbReference>
<reference evidence="8" key="1">
    <citation type="submission" date="2020-04" db="EMBL/GenBank/DDBJ databases">
        <title>Analysis of mating type loci in Filobasidium floriforme.</title>
        <authorList>
            <person name="Nowrousian M."/>
        </authorList>
    </citation>
    <scope>NUCLEOTIDE SEQUENCE</scope>
    <source>
        <strain evidence="8">CBS 6242</strain>
    </source>
</reference>
<dbReference type="InterPro" id="IPR033308">
    <property type="entry name" value="PGAP5/Cdc1/Ted1"/>
</dbReference>
<feature type="compositionally biased region" description="Low complexity" evidence="5">
    <location>
        <begin position="34"/>
        <end position="75"/>
    </location>
</feature>
<evidence type="ECO:0000256" key="6">
    <source>
        <dbReference type="SAM" id="Phobius"/>
    </source>
</evidence>
<feature type="compositionally biased region" description="Polar residues" evidence="5">
    <location>
        <begin position="609"/>
        <end position="618"/>
    </location>
</feature>
<dbReference type="AlphaFoldDB" id="A0A8K0JGW9"/>
<name>A0A8K0JGW9_9TREE</name>
<feature type="region of interest" description="Disordered" evidence="5">
    <location>
        <begin position="1"/>
        <end position="82"/>
    </location>
</feature>
<dbReference type="InterPro" id="IPR004843">
    <property type="entry name" value="Calcineurin-like_PHP"/>
</dbReference>
<dbReference type="Gene3D" id="3.60.21.10">
    <property type="match status" value="1"/>
</dbReference>
<comment type="caution">
    <text evidence="8">The sequence shown here is derived from an EMBL/GenBank/DDBJ whole genome shotgun (WGS) entry which is preliminary data.</text>
</comment>
<dbReference type="OrthoDB" id="5977743at2759"/>
<evidence type="ECO:0000313" key="8">
    <source>
        <dbReference type="EMBL" id="KAG7529422.1"/>
    </source>
</evidence>
<dbReference type="GO" id="GO:0016020">
    <property type="term" value="C:membrane"/>
    <property type="evidence" value="ECO:0007669"/>
    <property type="project" value="UniProtKB-SubCell"/>
</dbReference>
<feature type="transmembrane region" description="Helical" evidence="6">
    <location>
        <begin position="146"/>
        <end position="169"/>
    </location>
</feature>